<feature type="transmembrane region" description="Helical" evidence="1">
    <location>
        <begin position="15"/>
        <end position="34"/>
    </location>
</feature>
<feature type="transmembrane region" description="Helical" evidence="1">
    <location>
        <begin position="329"/>
        <end position="351"/>
    </location>
</feature>
<accession>A0ABW4CZQ1</accession>
<keyword evidence="3" id="KW-1185">Reference proteome</keyword>
<evidence type="ECO:0000313" key="2">
    <source>
        <dbReference type="EMBL" id="MFD1441327.1"/>
    </source>
</evidence>
<name>A0ABW4CZQ1_9LACO</name>
<keyword evidence="1" id="KW-0812">Transmembrane</keyword>
<evidence type="ECO:0008006" key="4">
    <source>
        <dbReference type="Google" id="ProtNLM"/>
    </source>
</evidence>
<dbReference type="Proteomes" id="UP001597212">
    <property type="component" value="Unassembled WGS sequence"/>
</dbReference>
<feature type="transmembrane region" description="Helical" evidence="1">
    <location>
        <begin position="216"/>
        <end position="240"/>
    </location>
</feature>
<evidence type="ECO:0000256" key="1">
    <source>
        <dbReference type="SAM" id="Phobius"/>
    </source>
</evidence>
<dbReference type="RefSeq" id="WP_125757131.1">
    <property type="nucleotide sequence ID" value="NZ_JBHTOK010000066.1"/>
</dbReference>
<feature type="transmembrane region" description="Helical" evidence="1">
    <location>
        <begin position="260"/>
        <end position="282"/>
    </location>
</feature>
<organism evidence="2 3">
    <name type="scientific">Lacticaseibacillus hegangensis</name>
    <dbReference type="NCBI Taxonomy" id="2486010"/>
    <lineage>
        <taxon>Bacteria</taxon>
        <taxon>Bacillati</taxon>
        <taxon>Bacillota</taxon>
        <taxon>Bacilli</taxon>
        <taxon>Lactobacillales</taxon>
        <taxon>Lactobacillaceae</taxon>
        <taxon>Lacticaseibacillus</taxon>
    </lineage>
</organism>
<dbReference type="EMBL" id="JBHTOK010000066">
    <property type="protein sequence ID" value="MFD1441327.1"/>
    <property type="molecule type" value="Genomic_DNA"/>
</dbReference>
<protein>
    <recommendedName>
        <fullName evidence="4">ABC transporter permease</fullName>
    </recommendedName>
</protein>
<sequence>MIDAKKIVRTRHHELLVLLILAAGLTLAIFGLNYRQTFHGYASRPTESQYLDSQRENVRQLRKEGDRQAARDAAHESYASFVKSNYQLYFHYGNDPMPTDHNGLTVNIYFILAAYAVGVLVAAMDGLGGFDRFLAGLGIARRKLYWAKMRVFLPLIGGLSLAVPGLMLILFYLTFPARLINLTATGMLAILVYNFALTVTAFIFGHTLGQLIGRPLVLAVGATLLIPLLANGLEHATVLWSALTHWLNIGGSFLRPGEAYWWLLAGCLVVSGGAAWLGARLYRSVSMERRRTLLTAPHLRWPLVIGVTLLLTLNFGTVGAHGLQPWPTLVWPLLGLAVGLAWQFWPAVTAVTRRLQRVD</sequence>
<comment type="caution">
    <text evidence="2">The sequence shown here is derived from an EMBL/GenBank/DDBJ whole genome shotgun (WGS) entry which is preliminary data.</text>
</comment>
<feature type="transmembrane region" description="Helical" evidence="1">
    <location>
        <begin position="108"/>
        <end position="130"/>
    </location>
</feature>
<keyword evidence="1" id="KW-1133">Transmembrane helix</keyword>
<feature type="transmembrane region" description="Helical" evidence="1">
    <location>
        <begin position="179"/>
        <end position="204"/>
    </location>
</feature>
<keyword evidence="1" id="KW-0472">Membrane</keyword>
<reference evidence="3" key="1">
    <citation type="journal article" date="2019" name="Int. J. Syst. Evol. Microbiol.">
        <title>The Global Catalogue of Microorganisms (GCM) 10K type strain sequencing project: providing services to taxonomists for standard genome sequencing and annotation.</title>
        <authorList>
            <consortium name="The Broad Institute Genomics Platform"/>
            <consortium name="The Broad Institute Genome Sequencing Center for Infectious Disease"/>
            <person name="Wu L."/>
            <person name="Ma J."/>
        </authorList>
    </citation>
    <scope>NUCLEOTIDE SEQUENCE [LARGE SCALE GENOMIC DNA]</scope>
    <source>
        <strain evidence="3">CCM 8912</strain>
    </source>
</reference>
<feature type="transmembrane region" description="Helical" evidence="1">
    <location>
        <begin position="303"/>
        <end position="323"/>
    </location>
</feature>
<evidence type="ECO:0000313" key="3">
    <source>
        <dbReference type="Proteomes" id="UP001597212"/>
    </source>
</evidence>
<proteinExistence type="predicted"/>
<gene>
    <name evidence="2" type="ORF">ACFQ5K_08075</name>
</gene>
<feature type="transmembrane region" description="Helical" evidence="1">
    <location>
        <begin position="151"/>
        <end position="173"/>
    </location>
</feature>